<organism evidence="2 3">
    <name type="scientific">Stephania cephalantha</name>
    <dbReference type="NCBI Taxonomy" id="152367"/>
    <lineage>
        <taxon>Eukaryota</taxon>
        <taxon>Viridiplantae</taxon>
        <taxon>Streptophyta</taxon>
        <taxon>Embryophyta</taxon>
        <taxon>Tracheophyta</taxon>
        <taxon>Spermatophyta</taxon>
        <taxon>Magnoliopsida</taxon>
        <taxon>Ranunculales</taxon>
        <taxon>Menispermaceae</taxon>
        <taxon>Menispermoideae</taxon>
        <taxon>Cissampelideae</taxon>
        <taxon>Stephania</taxon>
    </lineage>
</organism>
<dbReference type="Proteomes" id="UP001419268">
    <property type="component" value="Unassembled WGS sequence"/>
</dbReference>
<accession>A0AAP0JTZ6</accession>
<feature type="compositionally biased region" description="Polar residues" evidence="1">
    <location>
        <begin position="1"/>
        <end position="11"/>
    </location>
</feature>
<dbReference type="EMBL" id="JBBNAG010000004">
    <property type="protein sequence ID" value="KAK9139829.1"/>
    <property type="molecule type" value="Genomic_DNA"/>
</dbReference>
<name>A0AAP0JTZ6_9MAGN</name>
<evidence type="ECO:0000313" key="3">
    <source>
        <dbReference type="Proteomes" id="UP001419268"/>
    </source>
</evidence>
<comment type="caution">
    <text evidence="2">The sequence shown here is derived from an EMBL/GenBank/DDBJ whole genome shotgun (WGS) entry which is preliminary data.</text>
</comment>
<proteinExistence type="predicted"/>
<keyword evidence="3" id="KW-1185">Reference proteome</keyword>
<feature type="region of interest" description="Disordered" evidence="1">
    <location>
        <begin position="1"/>
        <end position="42"/>
    </location>
</feature>
<evidence type="ECO:0000313" key="2">
    <source>
        <dbReference type="EMBL" id="KAK9139829.1"/>
    </source>
</evidence>
<reference evidence="2 3" key="1">
    <citation type="submission" date="2024-01" db="EMBL/GenBank/DDBJ databases">
        <title>Genome assemblies of Stephania.</title>
        <authorList>
            <person name="Yang L."/>
        </authorList>
    </citation>
    <scope>NUCLEOTIDE SEQUENCE [LARGE SCALE GENOMIC DNA]</scope>
    <source>
        <strain evidence="2">JXDWG</strain>
        <tissue evidence="2">Leaf</tissue>
    </source>
</reference>
<evidence type="ECO:0000256" key="1">
    <source>
        <dbReference type="SAM" id="MobiDB-lite"/>
    </source>
</evidence>
<gene>
    <name evidence="2" type="ORF">Scep_009510</name>
</gene>
<dbReference type="AlphaFoldDB" id="A0AAP0JTZ6"/>
<sequence>MTTKNSISTTKPPSPSSLPLLSTQQDYVPTPPRVPASSASRQMRQLQPRWLQICLNLDATPRRVRSEERLTVPIPLVNDFGEPSEICCNDVLVHGGCVTWNTWNGRESSLEEMAKNWEIVLHASRGKTNGYWNEQGAAGRVAGQVKTW</sequence>
<protein>
    <submittedName>
        <fullName evidence="2">Uncharacterized protein</fullName>
    </submittedName>
</protein>